<organism evidence="6 7">
    <name type="scientific">Qipengyuania aurantiaca</name>
    <dbReference type="NCBI Taxonomy" id="2867233"/>
    <lineage>
        <taxon>Bacteria</taxon>
        <taxon>Pseudomonadati</taxon>
        <taxon>Pseudomonadota</taxon>
        <taxon>Alphaproteobacteria</taxon>
        <taxon>Sphingomonadales</taxon>
        <taxon>Erythrobacteraceae</taxon>
        <taxon>Qipengyuania</taxon>
    </lineage>
</organism>
<sequence length="234" mass="26116">MQKRWIIVPIVVLAAVGGLWQISKAKCFQLVGDVVCRVETQRKIVALSFDDGPTPEGVDAILPILAKYDASATFFLIGSRMERFPGSAEKLLAAGHELGNHSYTHQRNLLKPQSFYETEVNRTQALLQTAGSDTRWFRPPFGKRLIGLPLAVERADLLTITWDVEEQPEKFDGNPRAFASDIIARVRPGSIILMHPMYRHNQTARDALPLVLQGLQERGYEVVSVSRLLDAAPD</sequence>
<evidence type="ECO:0000259" key="5">
    <source>
        <dbReference type="PROSITE" id="PS51677"/>
    </source>
</evidence>
<dbReference type="PROSITE" id="PS51677">
    <property type="entry name" value="NODB"/>
    <property type="match status" value="1"/>
</dbReference>
<dbReference type="Gene3D" id="3.20.20.370">
    <property type="entry name" value="Glycoside hydrolase/deacetylase"/>
    <property type="match status" value="1"/>
</dbReference>
<comment type="function">
    <text evidence="1">Is involved in generating a small heat-stable compound (Nod), an acylated oligomer of N-acetylglucosamine, that stimulates mitosis in various plant protoplasts.</text>
</comment>
<evidence type="ECO:0000256" key="3">
    <source>
        <dbReference type="ARBA" id="ARBA00020071"/>
    </source>
</evidence>
<comment type="similarity">
    <text evidence="2">Belongs to the polysaccharide deacetylase family.</text>
</comment>
<evidence type="ECO:0000256" key="4">
    <source>
        <dbReference type="ARBA" id="ARBA00032976"/>
    </source>
</evidence>
<keyword evidence="7" id="KW-1185">Reference proteome</keyword>
<dbReference type="Pfam" id="PF01522">
    <property type="entry name" value="Polysacc_deac_1"/>
    <property type="match status" value="1"/>
</dbReference>
<name>A0ABX8ZR72_9SPHN</name>
<protein>
    <recommendedName>
        <fullName evidence="3">Chitooligosaccharide deacetylase</fullName>
    </recommendedName>
    <alternativeName>
        <fullName evidence="4">Nodulation protein B</fullName>
    </alternativeName>
</protein>
<evidence type="ECO:0000313" key="7">
    <source>
        <dbReference type="Proteomes" id="UP000824281"/>
    </source>
</evidence>
<dbReference type="InterPro" id="IPR002509">
    <property type="entry name" value="NODB_dom"/>
</dbReference>
<dbReference type="PANTHER" id="PTHR10587:SF125">
    <property type="entry name" value="POLYSACCHARIDE DEACETYLASE YHEN-RELATED"/>
    <property type="match status" value="1"/>
</dbReference>
<gene>
    <name evidence="6" type="ORF">K3148_02280</name>
</gene>
<accession>A0ABX8ZR72</accession>
<dbReference type="Proteomes" id="UP000824281">
    <property type="component" value="Chromosome"/>
</dbReference>
<dbReference type="RefSeq" id="WP_221425727.1">
    <property type="nucleotide sequence ID" value="NZ_CP081295.1"/>
</dbReference>
<dbReference type="InterPro" id="IPR050248">
    <property type="entry name" value="Polysacc_deacetylase_ArnD"/>
</dbReference>
<feature type="domain" description="NodB homology" evidence="5">
    <location>
        <begin position="43"/>
        <end position="223"/>
    </location>
</feature>
<dbReference type="InterPro" id="IPR011330">
    <property type="entry name" value="Glyco_hydro/deAcase_b/a-brl"/>
</dbReference>
<dbReference type="PANTHER" id="PTHR10587">
    <property type="entry name" value="GLYCOSYL TRANSFERASE-RELATED"/>
    <property type="match status" value="1"/>
</dbReference>
<evidence type="ECO:0000256" key="1">
    <source>
        <dbReference type="ARBA" id="ARBA00003236"/>
    </source>
</evidence>
<dbReference type="EMBL" id="CP081295">
    <property type="protein sequence ID" value="QZD90254.1"/>
    <property type="molecule type" value="Genomic_DNA"/>
</dbReference>
<dbReference type="SUPFAM" id="SSF88713">
    <property type="entry name" value="Glycoside hydrolase/deacetylase"/>
    <property type="match status" value="1"/>
</dbReference>
<reference evidence="6 7" key="1">
    <citation type="submission" date="2021-08" db="EMBL/GenBank/DDBJ databases">
        <title>Comparative Genomics Analysis of the Genus Qipengyuania Reveals Extensive Genetic Diversity and Metabolic Versatility, Including the Description of Fifteen Novel Species.</title>
        <authorList>
            <person name="Liu Y."/>
        </authorList>
    </citation>
    <scope>NUCLEOTIDE SEQUENCE [LARGE SCALE GENOMIC DNA]</scope>
    <source>
        <strain evidence="6 7">1NDH13</strain>
    </source>
</reference>
<evidence type="ECO:0000256" key="2">
    <source>
        <dbReference type="ARBA" id="ARBA00010973"/>
    </source>
</evidence>
<evidence type="ECO:0000313" key="6">
    <source>
        <dbReference type="EMBL" id="QZD90254.1"/>
    </source>
</evidence>
<proteinExistence type="inferred from homology"/>